<feature type="compositionally biased region" description="Pro residues" evidence="1">
    <location>
        <begin position="166"/>
        <end position="179"/>
    </location>
</feature>
<dbReference type="AlphaFoldDB" id="A0A9W7FT92"/>
<gene>
    <name evidence="3" type="ORF">TrLO_g14172</name>
</gene>
<dbReference type="PROSITE" id="PS50020">
    <property type="entry name" value="WW_DOMAIN_2"/>
    <property type="match status" value="1"/>
</dbReference>
<feature type="region of interest" description="Disordered" evidence="1">
    <location>
        <begin position="151"/>
        <end position="190"/>
    </location>
</feature>
<feature type="domain" description="WW" evidence="2">
    <location>
        <begin position="180"/>
        <end position="213"/>
    </location>
</feature>
<protein>
    <recommendedName>
        <fullName evidence="2">WW domain-containing protein</fullName>
    </recommendedName>
</protein>
<accession>A0A9W7FT92</accession>
<proteinExistence type="predicted"/>
<organism evidence="3 4">
    <name type="scientific">Triparma laevis f. longispina</name>
    <dbReference type="NCBI Taxonomy" id="1714387"/>
    <lineage>
        <taxon>Eukaryota</taxon>
        <taxon>Sar</taxon>
        <taxon>Stramenopiles</taxon>
        <taxon>Ochrophyta</taxon>
        <taxon>Bolidophyceae</taxon>
        <taxon>Parmales</taxon>
        <taxon>Triparmaceae</taxon>
        <taxon>Triparma</taxon>
    </lineage>
</organism>
<keyword evidence="4" id="KW-1185">Reference proteome</keyword>
<sequence>MGFALAVFYTEISILFTIGYSTQVRNTGRFVERQEELNLEEVGRDVKNAVNEWDFLLVTLENLGEATTRRRELLDGWFYLRSRVIVAIRNGLFELEKEQIEFDMDGGRILIFSKEEIQEQFAALQLPRHKKISEELGRILAKINEEYEKVTGAKAVPSPRQGLPLTPHPSPPSPPPRTPNSPEDPWMMTSDSNGRLIYVHQFTSEVLYEKPKK</sequence>
<dbReference type="InterPro" id="IPR001202">
    <property type="entry name" value="WW_dom"/>
</dbReference>
<dbReference type="EMBL" id="BRXW01000309">
    <property type="protein sequence ID" value="GMI17848.1"/>
    <property type="molecule type" value="Genomic_DNA"/>
</dbReference>
<evidence type="ECO:0000313" key="3">
    <source>
        <dbReference type="EMBL" id="GMI17848.1"/>
    </source>
</evidence>
<reference evidence="4" key="1">
    <citation type="journal article" date="2023" name="Commun. Biol.">
        <title>Genome analysis of Parmales, the sister group of diatoms, reveals the evolutionary specialization of diatoms from phago-mixotrophs to photoautotrophs.</title>
        <authorList>
            <person name="Ban H."/>
            <person name="Sato S."/>
            <person name="Yoshikawa S."/>
            <person name="Yamada K."/>
            <person name="Nakamura Y."/>
            <person name="Ichinomiya M."/>
            <person name="Sato N."/>
            <person name="Blanc-Mathieu R."/>
            <person name="Endo H."/>
            <person name="Kuwata A."/>
            <person name="Ogata H."/>
        </authorList>
    </citation>
    <scope>NUCLEOTIDE SEQUENCE [LARGE SCALE GENOMIC DNA]</scope>
    <source>
        <strain evidence="4">NIES 3700</strain>
    </source>
</reference>
<name>A0A9W7FT92_9STRA</name>
<evidence type="ECO:0000256" key="1">
    <source>
        <dbReference type="SAM" id="MobiDB-lite"/>
    </source>
</evidence>
<dbReference type="Proteomes" id="UP001165122">
    <property type="component" value="Unassembled WGS sequence"/>
</dbReference>
<evidence type="ECO:0000259" key="2">
    <source>
        <dbReference type="PROSITE" id="PS50020"/>
    </source>
</evidence>
<comment type="caution">
    <text evidence="3">The sequence shown here is derived from an EMBL/GenBank/DDBJ whole genome shotgun (WGS) entry which is preliminary data.</text>
</comment>
<evidence type="ECO:0000313" key="4">
    <source>
        <dbReference type="Proteomes" id="UP001165122"/>
    </source>
</evidence>